<dbReference type="GO" id="GO:0016491">
    <property type="term" value="F:oxidoreductase activity"/>
    <property type="evidence" value="ECO:0007669"/>
    <property type="project" value="UniProtKB-KW"/>
</dbReference>
<feature type="region of interest" description="Disordered" evidence="6">
    <location>
        <begin position="1"/>
        <end position="28"/>
    </location>
</feature>
<dbReference type="InterPro" id="IPR006094">
    <property type="entry name" value="Oxid_FAD_bind_N"/>
</dbReference>
<dbReference type="Gene3D" id="3.30.43.10">
    <property type="entry name" value="Uridine Diphospho-n-acetylenolpyruvylglucosamine Reductase, domain 2"/>
    <property type="match status" value="1"/>
</dbReference>
<keyword evidence="5" id="KW-0560">Oxidoreductase</keyword>
<proteinExistence type="inferred from homology"/>
<feature type="compositionally biased region" description="Basic and acidic residues" evidence="6">
    <location>
        <begin position="14"/>
        <end position="28"/>
    </location>
</feature>
<reference evidence="9" key="1">
    <citation type="submission" date="2020-02" db="EMBL/GenBank/DDBJ databases">
        <title>Streptomyces sp. ASO4wet.</title>
        <authorList>
            <person name="Risdian C."/>
            <person name="Landwehr W."/>
            <person name="Schupp P."/>
            <person name="Wink J."/>
        </authorList>
    </citation>
    <scope>NUCLEOTIDE SEQUENCE [LARGE SCALE GENOMIC DNA]</scope>
    <source>
        <strain evidence="9">ASO4wet</strain>
    </source>
</reference>
<organism evidence="8 9">
    <name type="scientific">Streptomyces bathyalis</name>
    <dbReference type="NCBI Taxonomy" id="2710756"/>
    <lineage>
        <taxon>Bacteria</taxon>
        <taxon>Bacillati</taxon>
        <taxon>Actinomycetota</taxon>
        <taxon>Actinomycetes</taxon>
        <taxon>Kitasatosporales</taxon>
        <taxon>Streptomycetaceae</taxon>
        <taxon>Streptomyces</taxon>
    </lineage>
</organism>
<keyword evidence="3" id="KW-0285">Flavoprotein</keyword>
<dbReference type="AlphaFoldDB" id="A0A7T1T6P3"/>
<dbReference type="PANTHER" id="PTHR42973">
    <property type="entry name" value="BINDING OXIDOREDUCTASE, PUTATIVE (AFU_ORTHOLOGUE AFUA_1G17690)-RELATED"/>
    <property type="match status" value="1"/>
</dbReference>
<dbReference type="SUPFAM" id="SSF56176">
    <property type="entry name" value="FAD-binding/transporter-associated domain-like"/>
    <property type="match status" value="1"/>
</dbReference>
<sequence length="465" mass="50538">MSSHRNTVTTGNRPHIEGELTRRGESAYERARESAVWNGLKPDRFPELIVRPASERDIPQVLAYAREQGLRVSMRSGGHNWSGAQLRDGALLLDLSGLEQCDIDPDSSTATVGPGVIGRTLAAQLARYRLAFPTGHCPTVALGGYLLSGGLGWNCRELGPACQYVEEIEAVTADGRTVTCSQRENPDLFWAARGAGCGFFAVVTRFRLRLLPHPGSIMTARFTFPLTEAERVGSWAVSTAREMPSNVETSLVLTAAGPAVGTAAPGPRLKIQASAFAATREQAADALVPLDACPFLDRALEVSPSSPVAFRDLYEGDGSTWSAERRYTVDTLWSTESYETQLARGAELIARSPSEHSLVLIPVEPVAPDPQGLRDMAFSALGESYLACFAIWEDPAADVANTRWLREGMDELDPSGTGSHYIGEADLGAGVSRSRRSYAPADWERLRQVRDRWDPSGLFQDYLTP</sequence>
<evidence type="ECO:0000256" key="4">
    <source>
        <dbReference type="ARBA" id="ARBA00022827"/>
    </source>
</evidence>
<dbReference type="PROSITE" id="PS00862">
    <property type="entry name" value="OX2_COVAL_FAD"/>
    <property type="match status" value="1"/>
</dbReference>
<evidence type="ECO:0000313" key="9">
    <source>
        <dbReference type="Proteomes" id="UP000595046"/>
    </source>
</evidence>
<gene>
    <name evidence="8" type="ORF">G4Z16_14610</name>
</gene>
<evidence type="ECO:0000313" key="8">
    <source>
        <dbReference type="EMBL" id="QPP07410.1"/>
    </source>
</evidence>
<dbReference type="Gene3D" id="3.40.462.20">
    <property type="match status" value="1"/>
</dbReference>
<evidence type="ECO:0000256" key="2">
    <source>
        <dbReference type="ARBA" id="ARBA00005466"/>
    </source>
</evidence>
<dbReference type="PANTHER" id="PTHR42973:SF39">
    <property type="entry name" value="FAD-BINDING PCMH-TYPE DOMAIN-CONTAINING PROTEIN"/>
    <property type="match status" value="1"/>
</dbReference>
<dbReference type="InterPro" id="IPR016169">
    <property type="entry name" value="FAD-bd_PCMH_sub2"/>
</dbReference>
<evidence type="ECO:0000256" key="5">
    <source>
        <dbReference type="ARBA" id="ARBA00023002"/>
    </source>
</evidence>
<dbReference type="EMBL" id="CP048882">
    <property type="protein sequence ID" value="QPP07410.1"/>
    <property type="molecule type" value="Genomic_DNA"/>
</dbReference>
<protein>
    <submittedName>
        <fullName evidence="8">FAD-binding oxidoreductase</fullName>
    </submittedName>
</protein>
<comment type="cofactor">
    <cofactor evidence="1">
        <name>FAD</name>
        <dbReference type="ChEBI" id="CHEBI:57692"/>
    </cofactor>
</comment>
<dbReference type="Proteomes" id="UP000595046">
    <property type="component" value="Chromosome"/>
</dbReference>
<dbReference type="InterPro" id="IPR006093">
    <property type="entry name" value="Oxy_OxRdtase_FAD_BS"/>
</dbReference>
<dbReference type="KEGG" id="sbat:G4Z16_14610"/>
<accession>A0A7T1T6P3</accession>
<dbReference type="Pfam" id="PF01565">
    <property type="entry name" value="FAD_binding_4"/>
    <property type="match status" value="1"/>
</dbReference>
<keyword evidence="4" id="KW-0274">FAD</keyword>
<feature type="domain" description="FAD-binding PCMH-type" evidence="7">
    <location>
        <begin position="42"/>
        <end position="213"/>
    </location>
</feature>
<dbReference type="InterPro" id="IPR050416">
    <property type="entry name" value="FAD-linked_Oxidoreductase"/>
</dbReference>
<dbReference type="InterPro" id="IPR016166">
    <property type="entry name" value="FAD-bd_PCMH"/>
</dbReference>
<dbReference type="InterPro" id="IPR036318">
    <property type="entry name" value="FAD-bd_PCMH-like_sf"/>
</dbReference>
<evidence type="ECO:0000259" key="7">
    <source>
        <dbReference type="PROSITE" id="PS51387"/>
    </source>
</evidence>
<dbReference type="RefSeq" id="WP_197351199.1">
    <property type="nucleotide sequence ID" value="NZ_CP048882.1"/>
</dbReference>
<evidence type="ECO:0000256" key="6">
    <source>
        <dbReference type="SAM" id="MobiDB-lite"/>
    </source>
</evidence>
<comment type="similarity">
    <text evidence="2">Belongs to the oxygen-dependent FAD-linked oxidoreductase family.</text>
</comment>
<name>A0A7T1T6P3_9ACTN</name>
<dbReference type="PROSITE" id="PS51387">
    <property type="entry name" value="FAD_PCMH"/>
    <property type="match status" value="1"/>
</dbReference>
<dbReference type="GO" id="GO:0071949">
    <property type="term" value="F:FAD binding"/>
    <property type="evidence" value="ECO:0007669"/>
    <property type="project" value="InterPro"/>
</dbReference>
<evidence type="ECO:0000256" key="1">
    <source>
        <dbReference type="ARBA" id="ARBA00001974"/>
    </source>
</evidence>
<feature type="compositionally biased region" description="Polar residues" evidence="6">
    <location>
        <begin position="1"/>
        <end position="12"/>
    </location>
</feature>
<keyword evidence="9" id="KW-1185">Reference proteome</keyword>
<evidence type="ECO:0000256" key="3">
    <source>
        <dbReference type="ARBA" id="ARBA00022630"/>
    </source>
</evidence>
<dbReference type="InterPro" id="IPR016167">
    <property type="entry name" value="FAD-bd_PCMH_sub1"/>
</dbReference>
<dbReference type="Gene3D" id="3.30.465.10">
    <property type="match status" value="1"/>
</dbReference>